<keyword evidence="2" id="KW-1185">Reference proteome</keyword>
<organism evidence="1 2">
    <name type="scientific">Spirosoma arboris</name>
    <dbReference type="NCBI Taxonomy" id="2682092"/>
    <lineage>
        <taxon>Bacteria</taxon>
        <taxon>Pseudomonadati</taxon>
        <taxon>Bacteroidota</taxon>
        <taxon>Cytophagia</taxon>
        <taxon>Cytophagales</taxon>
        <taxon>Cytophagaceae</taxon>
        <taxon>Spirosoma</taxon>
    </lineage>
</organism>
<protein>
    <submittedName>
        <fullName evidence="1">Uncharacterized protein</fullName>
    </submittedName>
</protein>
<proteinExistence type="predicted"/>
<gene>
    <name evidence="1" type="ORF">GO755_30500</name>
</gene>
<evidence type="ECO:0000313" key="1">
    <source>
        <dbReference type="EMBL" id="MVM34402.1"/>
    </source>
</evidence>
<dbReference type="AlphaFoldDB" id="A0A7K1SKR3"/>
<sequence>MFTSIQPIRKLLVLMYLFGWAFIGCQSKPDPEPDYVSALVGTYKVKKWVFNWKTYSDTTYAPYVAGRIFVERAATDDKKIGIDSFLKQIDKSTPITDSDLENDFLYQTAHFNPQKNLFTVNSKNGIITFANSFASGTYTKDTLIYIYTTPGDPPAQYIITAVK</sequence>
<evidence type="ECO:0000313" key="2">
    <source>
        <dbReference type="Proteomes" id="UP000436006"/>
    </source>
</evidence>
<name>A0A7K1SKR3_9BACT</name>
<accession>A0A7K1SKR3</accession>
<dbReference type="EMBL" id="WPIN01000015">
    <property type="protein sequence ID" value="MVM34402.1"/>
    <property type="molecule type" value="Genomic_DNA"/>
</dbReference>
<dbReference type="Proteomes" id="UP000436006">
    <property type="component" value="Unassembled WGS sequence"/>
</dbReference>
<comment type="caution">
    <text evidence="1">The sequence shown here is derived from an EMBL/GenBank/DDBJ whole genome shotgun (WGS) entry which is preliminary data.</text>
</comment>
<reference evidence="1 2" key="1">
    <citation type="submission" date="2019-12" db="EMBL/GenBank/DDBJ databases">
        <title>Spirosoma sp. HMF4905 genome sequencing and assembly.</title>
        <authorList>
            <person name="Kang H."/>
            <person name="Cha I."/>
            <person name="Kim H."/>
            <person name="Joh K."/>
        </authorList>
    </citation>
    <scope>NUCLEOTIDE SEQUENCE [LARGE SCALE GENOMIC DNA]</scope>
    <source>
        <strain evidence="1 2">HMF4905</strain>
    </source>
</reference>
<dbReference type="RefSeq" id="WP_157589222.1">
    <property type="nucleotide sequence ID" value="NZ_WPIN01000015.1"/>
</dbReference>